<gene>
    <name evidence="9" type="ORF">C7959_1222</name>
</gene>
<dbReference type="STRING" id="926561.GCA_000379025_00616"/>
<dbReference type="InterPro" id="IPR003148">
    <property type="entry name" value="RCK_N"/>
</dbReference>
<protein>
    <recommendedName>
        <fullName evidence="1">Trk system potassium uptake protein TrkA</fullName>
    </recommendedName>
</protein>
<dbReference type="GO" id="GO:0005886">
    <property type="term" value="C:plasma membrane"/>
    <property type="evidence" value="ECO:0007669"/>
    <property type="project" value="InterPro"/>
</dbReference>
<name>A0A4R8GSQ3_9FIRM</name>
<dbReference type="SUPFAM" id="SSF51735">
    <property type="entry name" value="NAD(P)-binding Rossmann-fold domains"/>
    <property type="match status" value="1"/>
</dbReference>
<dbReference type="AlphaFoldDB" id="A0A4R8GSQ3"/>
<keyword evidence="5" id="KW-0520">NAD</keyword>
<keyword evidence="10" id="KW-1185">Reference proteome</keyword>
<reference evidence="9 10" key="1">
    <citation type="submission" date="2019-03" db="EMBL/GenBank/DDBJ databases">
        <title>Subsurface microbial communities from deep shales in Ohio and West Virginia, USA.</title>
        <authorList>
            <person name="Wrighton K."/>
        </authorList>
    </citation>
    <scope>NUCLEOTIDE SEQUENCE [LARGE SCALE GENOMIC DNA]</scope>
    <source>
        <strain evidence="9 10">MSL 6dP</strain>
    </source>
</reference>
<dbReference type="PANTHER" id="PTHR43833">
    <property type="entry name" value="POTASSIUM CHANNEL PROTEIN 2-RELATED-RELATED"/>
    <property type="match status" value="1"/>
</dbReference>
<dbReference type="Pfam" id="PF02254">
    <property type="entry name" value="TrkA_N"/>
    <property type="match status" value="1"/>
</dbReference>
<evidence type="ECO:0000256" key="3">
    <source>
        <dbReference type="ARBA" id="ARBA00022538"/>
    </source>
</evidence>
<keyword evidence="2" id="KW-0813">Transport</keyword>
<sequence length="222" mass="24410">MYIVIAGAGVVGRNLAKRLVENHDVVVIDIDREVCERVYSQYGAVAICGSATNINVLKDAGIEKADVAIGVMRNDADNLAFALLAKNYNIDQIMVRMRDPEYKSAYKLAGATTIAGVIDLLVEEFVLDIEQPEIRKVYSLSEGKAEISVLTVPKNSWCDGKSISEIVKVDSFPDNILISGVFDQEEDRLIIPHGDTKVKELNQLFLVGRSENITQAAKVLIK</sequence>
<evidence type="ECO:0000256" key="1">
    <source>
        <dbReference type="ARBA" id="ARBA00017378"/>
    </source>
</evidence>
<evidence type="ECO:0000313" key="9">
    <source>
        <dbReference type="EMBL" id="TDX48988.1"/>
    </source>
</evidence>
<keyword evidence="3" id="KW-0633">Potassium transport</keyword>
<dbReference type="PROSITE" id="PS51201">
    <property type="entry name" value="RCK_N"/>
    <property type="match status" value="1"/>
</dbReference>
<dbReference type="InterPro" id="IPR036721">
    <property type="entry name" value="RCK_C_sf"/>
</dbReference>
<dbReference type="Proteomes" id="UP000295832">
    <property type="component" value="Unassembled WGS sequence"/>
</dbReference>
<evidence type="ECO:0000256" key="6">
    <source>
        <dbReference type="ARBA" id="ARBA00023065"/>
    </source>
</evidence>
<proteinExistence type="predicted"/>
<dbReference type="PRINTS" id="PR00335">
    <property type="entry name" value="KUPTAKETRKA"/>
</dbReference>
<feature type="domain" description="RCK N-terminal" evidence="7">
    <location>
        <begin position="1"/>
        <end position="116"/>
    </location>
</feature>
<evidence type="ECO:0000256" key="4">
    <source>
        <dbReference type="ARBA" id="ARBA00022958"/>
    </source>
</evidence>
<evidence type="ECO:0000256" key="2">
    <source>
        <dbReference type="ARBA" id="ARBA00022448"/>
    </source>
</evidence>
<keyword evidence="6" id="KW-0406">Ion transport</keyword>
<dbReference type="InterPro" id="IPR006037">
    <property type="entry name" value="RCK_C"/>
</dbReference>
<evidence type="ECO:0000313" key="10">
    <source>
        <dbReference type="Proteomes" id="UP000295832"/>
    </source>
</evidence>
<dbReference type="PANTHER" id="PTHR43833:SF5">
    <property type="entry name" value="TRK SYSTEM POTASSIUM UPTAKE PROTEIN TRKA"/>
    <property type="match status" value="1"/>
</dbReference>
<evidence type="ECO:0000256" key="5">
    <source>
        <dbReference type="ARBA" id="ARBA00023027"/>
    </source>
</evidence>
<dbReference type="Pfam" id="PF02080">
    <property type="entry name" value="TrkA_C"/>
    <property type="match status" value="1"/>
</dbReference>
<evidence type="ECO:0000259" key="8">
    <source>
        <dbReference type="PROSITE" id="PS51202"/>
    </source>
</evidence>
<evidence type="ECO:0000259" key="7">
    <source>
        <dbReference type="PROSITE" id="PS51201"/>
    </source>
</evidence>
<dbReference type="InterPro" id="IPR006036">
    <property type="entry name" value="K_uptake_TrkA"/>
</dbReference>
<dbReference type="SUPFAM" id="SSF116726">
    <property type="entry name" value="TrkA C-terminal domain-like"/>
    <property type="match status" value="1"/>
</dbReference>
<dbReference type="Gene3D" id="3.40.50.720">
    <property type="entry name" value="NAD(P)-binding Rossmann-like Domain"/>
    <property type="match status" value="1"/>
</dbReference>
<dbReference type="PROSITE" id="PS51202">
    <property type="entry name" value="RCK_C"/>
    <property type="match status" value="1"/>
</dbReference>
<comment type="caution">
    <text evidence="9">The sequence shown here is derived from an EMBL/GenBank/DDBJ whole genome shotgun (WGS) entry which is preliminary data.</text>
</comment>
<dbReference type="EMBL" id="SOEG01000022">
    <property type="protein sequence ID" value="TDX48988.1"/>
    <property type="molecule type" value="Genomic_DNA"/>
</dbReference>
<dbReference type="RefSeq" id="WP_134117611.1">
    <property type="nucleotide sequence ID" value="NZ_SOEG01000022.1"/>
</dbReference>
<dbReference type="InterPro" id="IPR050721">
    <property type="entry name" value="Trk_Ktr_HKT_K-transport"/>
</dbReference>
<dbReference type="InterPro" id="IPR036291">
    <property type="entry name" value="NAD(P)-bd_dom_sf"/>
</dbReference>
<dbReference type="Gene3D" id="3.30.70.1450">
    <property type="entry name" value="Regulator of K+ conductance, C-terminal domain"/>
    <property type="match status" value="1"/>
</dbReference>
<organism evidence="9 10">
    <name type="scientific">Orenia marismortui</name>
    <dbReference type="NCBI Taxonomy" id="46469"/>
    <lineage>
        <taxon>Bacteria</taxon>
        <taxon>Bacillati</taxon>
        <taxon>Bacillota</taxon>
        <taxon>Clostridia</taxon>
        <taxon>Halanaerobiales</taxon>
        <taxon>Halobacteroidaceae</taxon>
        <taxon>Orenia</taxon>
    </lineage>
</organism>
<accession>A0A4R8GSQ3</accession>
<dbReference type="GO" id="GO:0015079">
    <property type="term" value="F:potassium ion transmembrane transporter activity"/>
    <property type="evidence" value="ECO:0007669"/>
    <property type="project" value="InterPro"/>
</dbReference>
<keyword evidence="4" id="KW-0630">Potassium</keyword>
<feature type="domain" description="RCK C-terminal" evidence="8">
    <location>
        <begin position="135"/>
        <end position="222"/>
    </location>
</feature>